<protein>
    <recommendedName>
        <fullName evidence="6">Major facilitator superfamily (MFS) profile domain-containing protein</fullName>
    </recommendedName>
</protein>
<dbReference type="InterPro" id="IPR050327">
    <property type="entry name" value="Proton-linked_MCT"/>
</dbReference>
<evidence type="ECO:0008006" key="6">
    <source>
        <dbReference type="Google" id="ProtNLM"/>
    </source>
</evidence>
<feature type="transmembrane region" description="Helical" evidence="4">
    <location>
        <begin position="96"/>
        <end position="118"/>
    </location>
</feature>
<proteinExistence type="inferred from homology"/>
<feature type="transmembrane region" description="Helical" evidence="4">
    <location>
        <begin position="258"/>
        <end position="280"/>
    </location>
</feature>
<dbReference type="GO" id="GO:0016020">
    <property type="term" value="C:membrane"/>
    <property type="evidence" value="ECO:0007669"/>
    <property type="project" value="UniProtKB-SubCell"/>
</dbReference>
<sequence>MTRSTENRQLEDVRHSQQQSSSQPNNLDPTNTINVAAVEEGQSSVEPPPDGGYGWVCAGAASVINAHSWGFNSAYAVFLAHYLSNDIFPGATPRDYAFVGGISLTFLLLVSPIATIAVREIGIRPTMFCGVVCETASLLCASLASKVWHLFLTQGVLFGMGLGLLFIPTAAVVPQWFAKKRSLASGIAVSGAGLGGAVYSLAAAAIIRNLSLEYAFRILGILAFVINTTCVILIKDRNKAIGSDQEAFKISLFKRGEYLLLIGFSAFTMLGYFVLVFSLANYASEMGLSPSQGALIPALFNIGQAIGRPIVGYFSDTVGRMNMAASTALLSAILVFAAWIPSKANGPLIFFAISGGLAAGSFWATIAPLMAEVVGLQGVPSGLNLMWLSLILPSTFSEPIALEIFNGTGSYLGTQVFVGVVYFAAAVCMILLRGWKICQVEVGARNLVHTEGTGQDGSITRNRRDPPRSGVSLRACLKWANV</sequence>
<dbReference type="AlphaFoldDB" id="A0A0B7KKI8"/>
<name>A0A0B7KKI8_BIOOC</name>
<evidence type="ECO:0000256" key="3">
    <source>
        <dbReference type="SAM" id="MobiDB-lite"/>
    </source>
</evidence>
<feature type="transmembrane region" description="Helical" evidence="4">
    <location>
        <begin position="151"/>
        <end position="173"/>
    </location>
</feature>
<feature type="transmembrane region" description="Helical" evidence="4">
    <location>
        <begin position="348"/>
        <end position="366"/>
    </location>
</feature>
<evidence type="ECO:0000313" key="5">
    <source>
        <dbReference type="EMBL" id="CEO57684.1"/>
    </source>
</evidence>
<keyword evidence="4" id="KW-0472">Membrane</keyword>
<dbReference type="CDD" id="cd17352">
    <property type="entry name" value="MFS_MCT_SLC16"/>
    <property type="match status" value="1"/>
</dbReference>
<comment type="similarity">
    <text evidence="2">Belongs to the major facilitator superfamily. Monocarboxylate porter (TC 2.A.1.13) family.</text>
</comment>
<dbReference type="InterPro" id="IPR011701">
    <property type="entry name" value="MFS"/>
</dbReference>
<feature type="transmembrane region" description="Helical" evidence="4">
    <location>
        <begin position="323"/>
        <end position="342"/>
    </location>
</feature>
<comment type="subcellular location">
    <subcellularLocation>
        <location evidence="1">Membrane</location>
        <topology evidence="1">Multi-pass membrane protein</topology>
    </subcellularLocation>
</comment>
<reference evidence="5" key="1">
    <citation type="submission" date="2015-01" db="EMBL/GenBank/DDBJ databases">
        <authorList>
            <person name="Durling Mikael"/>
        </authorList>
    </citation>
    <scope>NUCLEOTIDE SEQUENCE</scope>
</reference>
<dbReference type="GO" id="GO:0022857">
    <property type="term" value="F:transmembrane transporter activity"/>
    <property type="evidence" value="ECO:0007669"/>
    <property type="project" value="InterPro"/>
</dbReference>
<feature type="transmembrane region" description="Helical" evidence="4">
    <location>
        <begin position="185"/>
        <end position="208"/>
    </location>
</feature>
<dbReference type="PANTHER" id="PTHR11360">
    <property type="entry name" value="MONOCARBOXYLATE TRANSPORTER"/>
    <property type="match status" value="1"/>
</dbReference>
<feature type="transmembrane region" description="Helical" evidence="4">
    <location>
        <begin position="412"/>
        <end position="432"/>
    </location>
</feature>
<dbReference type="InterPro" id="IPR036259">
    <property type="entry name" value="MFS_trans_sf"/>
</dbReference>
<evidence type="ECO:0000256" key="4">
    <source>
        <dbReference type="SAM" id="Phobius"/>
    </source>
</evidence>
<evidence type="ECO:0000256" key="1">
    <source>
        <dbReference type="ARBA" id="ARBA00004141"/>
    </source>
</evidence>
<keyword evidence="4" id="KW-1133">Transmembrane helix</keyword>
<dbReference type="Gene3D" id="1.20.1250.20">
    <property type="entry name" value="MFS general substrate transporter like domains"/>
    <property type="match status" value="2"/>
</dbReference>
<dbReference type="EMBL" id="CDPU01000125">
    <property type="protein sequence ID" value="CEO57684.1"/>
    <property type="molecule type" value="Genomic_DNA"/>
</dbReference>
<feature type="region of interest" description="Disordered" evidence="3">
    <location>
        <begin position="1"/>
        <end position="31"/>
    </location>
</feature>
<dbReference type="Pfam" id="PF07690">
    <property type="entry name" value="MFS_1"/>
    <property type="match status" value="1"/>
</dbReference>
<gene>
    <name evidence="5" type="ORF">BN869_000013742_1</name>
</gene>
<keyword evidence="4" id="KW-0812">Transmembrane</keyword>
<accession>A0A0B7KKI8</accession>
<organism evidence="5">
    <name type="scientific">Bionectria ochroleuca</name>
    <name type="common">Gliocladium roseum</name>
    <dbReference type="NCBI Taxonomy" id="29856"/>
    <lineage>
        <taxon>Eukaryota</taxon>
        <taxon>Fungi</taxon>
        <taxon>Dikarya</taxon>
        <taxon>Ascomycota</taxon>
        <taxon>Pezizomycotina</taxon>
        <taxon>Sordariomycetes</taxon>
        <taxon>Hypocreomycetidae</taxon>
        <taxon>Hypocreales</taxon>
        <taxon>Bionectriaceae</taxon>
        <taxon>Clonostachys</taxon>
    </lineage>
</organism>
<feature type="compositionally biased region" description="Basic and acidic residues" evidence="3">
    <location>
        <begin position="1"/>
        <end position="15"/>
    </location>
</feature>
<feature type="transmembrane region" description="Helical" evidence="4">
    <location>
        <begin position="214"/>
        <end position="234"/>
    </location>
</feature>
<evidence type="ECO:0000256" key="2">
    <source>
        <dbReference type="ARBA" id="ARBA00006727"/>
    </source>
</evidence>
<dbReference type="PANTHER" id="PTHR11360:SF315">
    <property type="entry name" value="TRANSPORTER MCH2-RELATED"/>
    <property type="match status" value="1"/>
</dbReference>
<dbReference type="SUPFAM" id="SSF103473">
    <property type="entry name" value="MFS general substrate transporter"/>
    <property type="match status" value="1"/>
</dbReference>